<evidence type="ECO:0000259" key="3">
    <source>
        <dbReference type="Pfam" id="PF25954"/>
    </source>
</evidence>
<dbReference type="GO" id="GO:1990281">
    <property type="term" value="C:efflux pump complex"/>
    <property type="evidence" value="ECO:0007669"/>
    <property type="project" value="TreeGrafter"/>
</dbReference>
<dbReference type="InterPro" id="IPR006143">
    <property type="entry name" value="RND_pump_MFP"/>
</dbReference>
<dbReference type="STRING" id="89524.SAMN05444370_1063"/>
<evidence type="ECO:0000313" key="4">
    <source>
        <dbReference type="EMBL" id="SEA50543.1"/>
    </source>
</evidence>
<dbReference type="EMBL" id="FNQM01000006">
    <property type="protein sequence ID" value="SEA50543.1"/>
    <property type="molecule type" value="Genomic_DNA"/>
</dbReference>
<evidence type="ECO:0000256" key="2">
    <source>
        <dbReference type="SAM" id="Coils"/>
    </source>
</evidence>
<organism evidence="4 5">
    <name type="scientific">Rubrimonas cliftonensis</name>
    <dbReference type="NCBI Taxonomy" id="89524"/>
    <lineage>
        <taxon>Bacteria</taxon>
        <taxon>Pseudomonadati</taxon>
        <taxon>Pseudomonadota</taxon>
        <taxon>Alphaproteobacteria</taxon>
        <taxon>Rhodobacterales</taxon>
        <taxon>Paracoccaceae</taxon>
        <taxon>Rubrimonas</taxon>
    </lineage>
</organism>
<dbReference type="Proteomes" id="UP000198703">
    <property type="component" value="Unassembled WGS sequence"/>
</dbReference>
<keyword evidence="2" id="KW-0175">Coiled coil</keyword>
<dbReference type="InterPro" id="IPR058792">
    <property type="entry name" value="Beta-barrel_RND_2"/>
</dbReference>
<dbReference type="GO" id="GO:0015562">
    <property type="term" value="F:efflux transmembrane transporter activity"/>
    <property type="evidence" value="ECO:0007669"/>
    <property type="project" value="TreeGrafter"/>
</dbReference>
<accession>A0A1H4BR16</accession>
<dbReference type="NCBIfam" id="TIGR01730">
    <property type="entry name" value="RND_mfp"/>
    <property type="match status" value="1"/>
</dbReference>
<proteinExistence type="inferred from homology"/>
<dbReference type="Pfam" id="PF25954">
    <property type="entry name" value="Beta-barrel_RND_2"/>
    <property type="match status" value="1"/>
</dbReference>
<sequence length="237" mass="24900">MIAEGALDIARAERDGAAAGVAEAAARIERLRADLAGAERLVDRRREDLAQTVVAAPFDGVVVARAREIGDVVTPGSTIVEIVDAETLILSARIDESQIAAVEAGQPARVSFESEPGRSHAASVHRIGREVDPETRELIVELSLRSLPRNWAIGQRGAAAITVAHKADALALPTDMVAHRDGAAGVWVLEDGRARWRPIKLGAASGDSVAVVAGLAEGDIALDGPRLYPGARVETRP</sequence>
<protein>
    <submittedName>
        <fullName evidence="4">HlyD family secretion protein</fullName>
    </submittedName>
</protein>
<comment type="similarity">
    <text evidence="1">Belongs to the membrane fusion protein (MFP) (TC 8.A.1) family.</text>
</comment>
<feature type="coiled-coil region" evidence="2">
    <location>
        <begin position="21"/>
        <end position="48"/>
    </location>
</feature>
<dbReference type="Gene3D" id="2.40.50.100">
    <property type="match status" value="1"/>
</dbReference>
<keyword evidence="5" id="KW-1185">Reference proteome</keyword>
<dbReference type="SUPFAM" id="SSF111369">
    <property type="entry name" value="HlyD-like secretion proteins"/>
    <property type="match status" value="1"/>
</dbReference>
<name>A0A1H4BR16_9RHOB</name>
<reference evidence="4 5" key="1">
    <citation type="submission" date="2016-10" db="EMBL/GenBank/DDBJ databases">
        <authorList>
            <person name="de Groot N.N."/>
        </authorList>
    </citation>
    <scope>NUCLEOTIDE SEQUENCE [LARGE SCALE GENOMIC DNA]</scope>
    <source>
        <strain evidence="4 5">DSM 15345</strain>
    </source>
</reference>
<gene>
    <name evidence="4" type="ORF">SAMN05444370_1063</name>
</gene>
<dbReference type="PANTHER" id="PTHR30469">
    <property type="entry name" value="MULTIDRUG RESISTANCE PROTEIN MDTA"/>
    <property type="match status" value="1"/>
</dbReference>
<evidence type="ECO:0000313" key="5">
    <source>
        <dbReference type="Proteomes" id="UP000198703"/>
    </source>
</evidence>
<dbReference type="Gene3D" id="2.40.420.20">
    <property type="match status" value="1"/>
</dbReference>
<dbReference type="Gene3D" id="2.40.30.170">
    <property type="match status" value="1"/>
</dbReference>
<feature type="domain" description="CusB-like beta-barrel" evidence="3">
    <location>
        <begin position="90"/>
        <end position="144"/>
    </location>
</feature>
<dbReference type="AlphaFoldDB" id="A0A1H4BR16"/>
<evidence type="ECO:0000256" key="1">
    <source>
        <dbReference type="ARBA" id="ARBA00009477"/>
    </source>
</evidence>